<name>A0A5E4QTD0_9NEOP</name>
<evidence type="ECO:0000313" key="1">
    <source>
        <dbReference type="EMBL" id="VVD00985.1"/>
    </source>
</evidence>
<evidence type="ECO:0000313" key="2">
    <source>
        <dbReference type="Proteomes" id="UP000324832"/>
    </source>
</evidence>
<dbReference type="EMBL" id="FZQP02005110">
    <property type="protein sequence ID" value="VVD00985.1"/>
    <property type="molecule type" value="Genomic_DNA"/>
</dbReference>
<accession>A0A5E4QTD0</accession>
<proteinExistence type="predicted"/>
<organism evidence="1 2">
    <name type="scientific">Leptidea sinapis</name>
    <dbReference type="NCBI Taxonomy" id="189913"/>
    <lineage>
        <taxon>Eukaryota</taxon>
        <taxon>Metazoa</taxon>
        <taxon>Ecdysozoa</taxon>
        <taxon>Arthropoda</taxon>
        <taxon>Hexapoda</taxon>
        <taxon>Insecta</taxon>
        <taxon>Pterygota</taxon>
        <taxon>Neoptera</taxon>
        <taxon>Endopterygota</taxon>
        <taxon>Lepidoptera</taxon>
        <taxon>Glossata</taxon>
        <taxon>Ditrysia</taxon>
        <taxon>Papilionoidea</taxon>
        <taxon>Pieridae</taxon>
        <taxon>Dismorphiinae</taxon>
        <taxon>Leptidea</taxon>
    </lineage>
</organism>
<protein>
    <submittedName>
        <fullName evidence="1">Uncharacterized protein</fullName>
    </submittedName>
</protein>
<reference evidence="1 2" key="1">
    <citation type="submission" date="2017-07" db="EMBL/GenBank/DDBJ databases">
        <authorList>
            <person name="Talla V."/>
            <person name="Backstrom N."/>
        </authorList>
    </citation>
    <scope>NUCLEOTIDE SEQUENCE [LARGE SCALE GENOMIC DNA]</scope>
</reference>
<sequence>MGFFALSIIEKKKKKSLMSRCKLTYVHSVSPAVLLPNFHALHKILDIRLLNLFKDQLRKIEYYPRDSPEQSLILASGSPPYLESRVTPARGWREAARYYKKPALTRSAANTQKSQIMQDFCNAANDAATRGASLGLSAYINSQWRTCVNNNFQALALGGQISVSTKIVLQCHKDDKLKRHSENIVRGTQ</sequence>
<dbReference type="Proteomes" id="UP000324832">
    <property type="component" value="Unassembled WGS sequence"/>
</dbReference>
<dbReference type="AlphaFoldDB" id="A0A5E4QTD0"/>
<gene>
    <name evidence="1" type="ORF">LSINAPIS_LOCUS11516</name>
</gene>
<keyword evidence="2" id="KW-1185">Reference proteome</keyword>